<name>A0ABV8WHQ5_9MICC</name>
<accession>A0ABV8WHQ5</accession>
<dbReference type="RefSeq" id="WP_376976760.1">
    <property type="nucleotide sequence ID" value="NZ_JBHSDQ010000002.1"/>
</dbReference>
<evidence type="ECO:0000313" key="1">
    <source>
        <dbReference type="EMBL" id="MFC4395599.1"/>
    </source>
</evidence>
<evidence type="ECO:0000313" key="2">
    <source>
        <dbReference type="Proteomes" id="UP001595778"/>
    </source>
</evidence>
<dbReference type="Proteomes" id="UP001595778">
    <property type="component" value="Unassembled WGS sequence"/>
</dbReference>
<protein>
    <submittedName>
        <fullName evidence="1">Uncharacterized protein</fullName>
    </submittedName>
</protein>
<comment type="caution">
    <text evidence="1">The sequence shown here is derived from an EMBL/GenBank/DDBJ whole genome shotgun (WGS) entry which is preliminary data.</text>
</comment>
<keyword evidence="2" id="KW-1185">Reference proteome</keyword>
<sequence>MARTATDSPLNAPVQVQFTAKGIPLAVKYDGRIWAVAAEPLRWFTRSDWWNTAKRAPVGCGDLVSVEHWQVQVRLTSTSALPTFELRRDPVSEQWLLAGITDAGAAAAEARQGWRR</sequence>
<proteinExistence type="predicted"/>
<dbReference type="EMBL" id="JBHSDQ010000002">
    <property type="protein sequence ID" value="MFC4395599.1"/>
    <property type="molecule type" value="Genomic_DNA"/>
</dbReference>
<reference evidence="2" key="1">
    <citation type="journal article" date="2019" name="Int. J. Syst. Evol. Microbiol.">
        <title>The Global Catalogue of Microorganisms (GCM) 10K type strain sequencing project: providing services to taxonomists for standard genome sequencing and annotation.</title>
        <authorList>
            <consortium name="The Broad Institute Genomics Platform"/>
            <consortium name="The Broad Institute Genome Sequencing Center for Infectious Disease"/>
            <person name="Wu L."/>
            <person name="Ma J."/>
        </authorList>
    </citation>
    <scope>NUCLEOTIDE SEQUENCE [LARGE SCALE GENOMIC DNA]</scope>
    <source>
        <strain evidence="2">PJ61</strain>
    </source>
</reference>
<organism evidence="1 2">
    <name type="scientific">Arthrobacter sedimenti</name>
    <dbReference type="NCBI Taxonomy" id="2694931"/>
    <lineage>
        <taxon>Bacteria</taxon>
        <taxon>Bacillati</taxon>
        <taxon>Actinomycetota</taxon>
        <taxon>Actinomycetes</taxon>
        <taxon>Micrococcales</taxon>
        <taxon>Micrococcaceae</taxon>
        <taxon>Arthrobacter</taxon>
    </lineage>
</organism>
<gene>
    <name evidence="1" type="ORF">ACFO0G_05800</name>
</gene>